<evidence type="ECO:0000256" key="9">
    <source>
        <dbReference type="ARBA" id="ARBA00026100"/>
    </source>
</evidence>
<accession>A0A3B0Z7F8</accession>
<proteinExistence type="inferred from homology"/>
<dbReference type="InterPro" id="IPR045666">
    <property type="entry name" value="OpdA_N"/>
</dbReference>
<evidence type="ECO:0000256" key="8">
    <source>
        <dbReference type="ARBA" id="ARBA00024603"/>
    </source>
</evidence>
<evidence type="ECO:0000313" key="12">
    <source>
        <dbReference type="EMBL" id="VAW83397.1"/>
    </source>
</evidence>
<comment type="cofactor">
    <cofactor evidence="1">
        <name>Zn(2+)</name>
        <dbReference type="ChEBI" id="CHEBI:29105"/>
    </cofactor>
</comment>
<dbReference type="GO" id="GO:0046872">
    <property type="term" value="F:metal ion binding"/>
    <property type="evidence" value="ECO:0007669"/>
    <property type="project" value="UniProtKB-KW"/>
</dbReference>
<evidence type="ECO:0000259" key="10">
    <source>
        <dbReference type="Pfam" id="PF01432"/>
    </source>
</evidence>
<dbReference type="PANTHER" id="PTHR11804">
    <property type="entry name" value="PROTEASE M3 THIMET OLIGOPEPTIDASE-RELATED"/>
    <property type="match status" value="1"/>
</dbReference>
<dbReference type="InterPro" id="IPR024080">
    <property type="entry name" value="Neurolysin/TOP_N"/>
</dbReference>
<comment type="catalytic activity">
    <reaction evidence="8">
        <text>Hydrolysis of oligopeptides, with broad specificity. Gly or Ala commonly occur as P1 or P1' residues, but more distant residues are also important, as is shown by the fact that Z-Gly-Pro-Gly-|-Gly-Pro-Ala is cleaved, but not Z-(Gly)(5).</text>
        <dbReference type="EC" id="3.4.24.70"/>
    </reaction>
</comment>
<dbReference type="GO" id="GO:0006508">
    <property type="term" value="P:proteolysis"/>
    <property type="evidence" value="ECO:0007669"/>
    <property type="project" value="UniProtKB-KW"/>
</dbReference>
<dbReference type="Pfam" id="PF19310">
    <property type="entry name" value="TOP_N"/>
    <property type="match status" value="1"/>
</dbReference>
<reference evidence="12" key="1">
    <citation type="submission" date="2018-06" db="EMBL/GenBank/DDBJ databases">
        <authorList>
            <person name="Zhirakovskaya E."/>
        </authorList>
    </citation>
    <scope>NUCLEOTIDE SEQUENCE</scope>
</reference>
<feature type="domain" description="Peptidase M3A/M3B catalytic" evidence="10">
    <location>
        <begin position="221"/>
        <end position="675"/>
    </location>
</feature>
<feature type="domain" description="Oligopeptidase A N-terminal" evidence="11">
    <location>
        <begin position="28"/>
        <end position="146"/>
    </location>
</feature>
<dbReference type="InterPro" id="IPR024077">
    <property type="entry name" value="Neurolysin/TOP_dom2"/>
</dbReference>
<dbReference type="GO" id="GO:0004222">
    <property type="term" value="F:metalloendopeptidase activity"/>
    <property type="evidence" value="ECO:0007669"/>
    <property type="project" value="UniProtKB-EC"/>
</dbReference>
<evidence type="ECO:0000256" key="5">
    <source>
        <dbReference type="ARBA" id="ARBA00022801"/>
    </source>
</evidence>
<gene>
    <name evidence="12" type="ORF">MNBD_GAMMA14-1547</name>
</gene>
<evidence type="ECO:0000256" key="6">
    <source>
        <dbReference type="ARBA" id="ARBA00022833"/>
    </source>
</evidence>
<dbReference type="Gene3D" id="3.40.390.10">
    <property type="entry name" value="Collagenase (Catalytic Domain)"/>
    <property type="match status" value="1"/>
</dbReference>
<organism evidence="12">
    <name type="scientific">hydrothermal vent metagenome</name>
    <dbReference type="NCBI Taxonomy" id="652676"/>
    <lineage>
        <taxon>unclassified sequences</taxon>
        <taxon>metagenomes</taxon>
        <taxon>ecological metagenomes</taxon>
    </lineage>
</organism>
<dbReference type="EMBL" id="UOFM01000540">
    <property type="protein sequence ID" value="VAW83397.1"/>
    <property type="molecule type" value="Genomic_DNA"/>
</dbReference>
<keyword evidence="6" id="KW-0862">Zinc</keyword>
<evidence type="ECO:0000256" key="2">
    <source>
        <dbReference type="ARBA" id="ARBA00006040"/>
    </source>
</evidence>
<evidence type="ECO:0000256" key="4">
    <source>
        <dbReference type="ARBA" id="ARBA00022723"/>
    </source>
</evidence>
<keyword evidence="3" id="KW-0645">Protease</keyword>
<evidence type="ECO:0000256" key="3">
    <source>
        <dbReference type="ARBA" id="ARBA00022670"/>
    </source>
</evidence>
<sequence length="678" mass="77777">MNPLLELTELPAFDRILPEHVEPAVDQTLAGVREQIESLLQAGPPFSWDNTLAPLELALNRLHRVWSPVSHLNAVMNSDALRAAYNTCLPKLSAFETELGQHEELYRAVKAIADSDAFEDLNSAQQQSIRHRLRDFRLMGIELDPEGQARFKDIQQRLSELQSRFQENLLDATHGWKKSINDETLLSGLPESARDLARQQAESEQQEGWLFTLDFPSYFPVMAYADNRALREEFYTAYLTRASDAGPHAGQWDNSEIMDEILALRHESARLLDFGNYAEYSLATKMADSPQQVLQFLEELAEHAAEPARQDMRTLRDFAREQGADYDLQAWDVPYWSEKLRQQRHDLSQEMLKPWFPDTRVIQGLFDVTERLYGMHVSERHDVALWHPDVRFFEIHDAGGTLRGRFYLDLYARADKRGGAWMDDCASRLMIDEQQQVPVAYLTCNFSPPLGEAPALLTHNEVTTLFHEFGHGLHHLLTRVDYPSVSGINGVAWDAVELPSQFMENWCWEREPLNLISAQVETGEPLPDTLFERMRGARNFQSAMQMVRQLEFALFDMRIHLEYQPGRGGRIYEKLNQVREQVAVIPAPDFNRFAHGFSHIFGGGYAAGYYSYKWAEVLSADAYSLFEETGVFSRESGERFLDNILEQGGSADPMQLYRQFRGREPDIRALLRHSGLEA</sequence>
<evidence type="ECO:0000256" key="7">
    <source>
        <dbReference type="ARBA" id="ARBA00023049"/>
    </source>
</evidence>
<evidence type="ECO:0000256" key="1">
    <source>
        <dbReference type="ARBA" id="ARBA00001947"/>
    </source>
</evidence>
<dbReference type="SUPFAM" id="SSF55486">
    <property type="entry name" value="Metalloproteases ('zincins'), catalytic domain"/>
    <property type="match status" value="1"/>
</dbReference>
<keyword evidence="4" id="KW-0479">Metal-binding</keyword>
<keyword evidence="5 12" id="KW-0378">Hydrolase</keyword>
<dbReference type="FunFam" id="3.40.390.10:FF:000009">
    <property type="entry name" value="Oligopeptidase A"/>
    <property type="match status" value="1"/>
</dbReference>
<dbReference type="GO" id="GO:0006518">
    <property type="term" value="P:peptide metabolic process"/>
    <property type="evidence" value="ECO:0007669"/>
    <property type="project" value="TreeGrafter"/>
</dbReference>
<dbReference type="Gene3D" id="1.20.1050.40">
    <property type="entry name" value="Endopeptidase. Chain P, domain 1"/>
    <property type="match status" value="1"/>
</dbReference>
<dbReference type="AlphaFoldDB" id="A0A3B0Z7F8"/>
<dbReference type="EC" id="3.4.24.70" evidence="9"/>
<dbReference type="InterPro" id="IPR024079">
    <property type="entry name" value="MetalloPept_cat_dom_sf"/>
</dbReference>
<dbReference type="GO" id="GO:0005829">
    <property type="term" value="C:cytosol"/>
    <property type="evidence" value="ECO:0007669"/>
    <property type="project" value="UniProtKB-ARBA"/>
</dbReference>
<dbReference type="NCBIfam" id="NF008159">
    <property type="entry name" value="PRK10911.1"/>
    <property type="match status" value="1"/>
</dbReference>
<dbReference type="InterPro" id="IPR001567">
    <property type="entry name" value="Pept_M3A_M3B_dom"/>
</dbReference>
<dbReference type="InterPro" id="IPR034005">
    <property type="entry name" value="M3A_DCP"/>
</dbReference>
<dbReference type="Gene3D" id="1.10.1370.10">
    <property type="entry name" value="Neurolysin, domain 3"/>
    <property type="match status" value="1"/>
</dbReference>
<dbReference type="PANTHER" id="PTHR11804:SF84">
    <property type="entry name" value="SACCHAROLYSIN"/>
    <property type="match status" value="1"/>
</dbReference>
<dbReference type="InterPro" id="IPR045090">
    <property type="entry name" value="Pept_M3A_M3B"/>
</dbReference>
<evidence type="ECO:0000259" key="11">
    <source>
        <dbReference type="Pfam" id="PF19310"/>
    </source>
</evidence>
<comment type="similarity">
    <text evidence="2">Belongs to the peptidase M3 family.</text>
</comment>
<protein>
    <recommendedName>
        <fullName evidence="9">oligopeptidase A</fullName>
        <ecNumber evidence="9">3.4.24.70</ecNumber>
    </recommendedName>
</protein>
<keyword evidence="7" id="KW-0482">Metalloprotease</keyword>
<dbReference type="Pfam" id="PF01432">
    <property type="entry name" value="Peptidase_M3"/>
    <property type="match status" value="1"/>
</dbReference>
<name>A0A3B0Z7F8_9ZZZZ</name>
<dbReference type="CDD" id="cd06456">
    <property type="entry name" value="M3A_DCP"/>
    <property type="match status" value="1"/>
</dbReference>